<feature type="transmembrane region" description="Helical" evidence="2">
    <location>
        <begin position="94"/>
        <end position="112"/>
    </location>
</feature>
<dbReference type="EMBL" id="JAPFGC010000002">
    <property type="protein sequence ID" value="MDA0177590.1"/>
    <property type="molecule type" value="Genomic_DNA"/>
</dbReference>
<keyword evidence="2" id="KW-0812">Transmembrane</keyword>
<dbReference type="RefSeq" id="WP_106686835.1">
    <property type="nucleotide sequence ID" value="NZ_CAXQEU010000144.1"/>
</dbReference>
<protein>
    <submittedName>
        <fullName evidence="4">M56 family metallopeptidase</fullName>
    </submittedName>
</protein>
<organism evidence="4 5">
    <name type="scientific">Mesoflavibacter profundi</name>
    <dbReference type="NCBI Taxonomy" id="2708110"/>
    <lineage>
        <taxon>Bacteria</taxon>
        <taxon>Pseudomonadati</taxon>
        <taxon>Bacteroidota</taxon>
        <taxon>Flavobacteriia</taxon>
        <taxon>Flavobacteriales</taxon>
        <taxon>Flavobacteriaceae</taxon>
        <taxon>Mesoflavibacter</taxon>
    </lineage>
</organism>
<evidence type="ECO:0000256" key="2">
    <source>
        <dbReference type="SAM" id="Phobius"/>
    </source>
</evidence>
<feature type="domain" description="Peptidase M56" evidence="3">
    <location>
        <begin position="129"/>
        <end position="258"/>
    </location>
</feature>
<evidence type="ECO:0000313" key="4">
    <source>
        <dbReference type="EMBL" id="MDA0177590.1"/>
    </source>
</evidence>
<dbReference type="PANTHER" id="PTHR34978:SF3">
    <property type="entry name" value="SLR0241 PROTEIN"/>
    <property type="match status" value="1"/>
</dbReference>
<feature type="transmembrane region" description="Helical" evidence="2">
    <location>
        <begin position="269"/>
        <end position="286"/>
    </location>
</feature>
<dbReference type="PANTHER" id="PTHR34978">
    <property type="entry name" value="POSSIBLE SENSOR-TRANSDUCER PROTEIN BLAR"/>
    <property type="match status" value="1"/>
</dbReference>
<reference evidence="4" key="1">
    <citation type="submission" date="2022-11" db="EMBL/GenBank/DDBJ databases">
        <title>Refractory cell wall polysaccharides provide important carbon source for microbial heterotrophs in the hadal ocean.</title>
        <authorList>
            <person name="Zhu X."/>
        </authorList>
    </citation>
    <scope>NUCLEOTIDE SEQUENCE</scope>
    <source>
        <strain evidence="4">MTRN7</strain>
    </source>
</reference>
<evidence type="ECO:0000313" key="5">
    <source>
        <dbReference type="Proteomes" id="UP001149142"/>
    </source>
</evidence>
<evidence type="ECO:0000256" key="1">
    <source>
        <dbReference type="SAM" id="MobiDB-lite"/>
    </source>
</evidence>
<keyword evidence="2" id="KW-1133">Transmembrane helix</keyword>
<gene>
    <name evidence="4" type="ORF">OOZ35_08825</name>
</gene>
<name>A0ABT4S0Q5_9FLAO</name>
<evidence type="ECO:0000259" key="3">
    <source>
        <dbReference type="Pfam" id="PF05569"/>
    </source>
</evidence>
<sequence length="734" mass="84693">MGILLLKSSACLAILMLFYKIVLEPLNHHHFKRFYLLAALLLSAIIPFITFIKYVEPTLDFGVYNPESMTTPPYFRAELPTITEEQPNTFLPTLLWTFYAIGVIVFSTRFILNLIKISSKIKRHQKVKTSIFINVLIEKLAIPHTFFNYIFLNKFAFENNDIPQEVLLHEQAHAKQKHSLDILFLEILQVIFWFNPLLYFIKKDIKLNHEFLADQHVLKSGFNLKIYQNLLLKFSSNQKELALVNAINYSSIKKRLTIMNTQTTQRTKWLRSLLILPVLALLLFSFSQTKEVEKNIEPKNEYNETEKLYARSISIKVIKEGQYLIDGFLANKKNFVKTINQLHQDISKSEREKVINIHVDSPEEISDKEVWFIFNNVQDYGYHRIVAYNQEIIRSKRNTPFKLEDNIGLEKNNKQTLEINQNPLFLRLNGKSTSLEKIRTDFIDLFGKDEVELQINSKGKSLDYSILEKVTEELEGLCKSIELSHGITINDKTHKVASNKDYTFKIVGKETSQDKQYPMLGFSVFKGDPIYANKKLIRASQVAVTTEKKVLNFKFKVPGKPTIKVEGTLLNKEAIKYLFEAKDGTTIQYFDIELEDGSKVAHMHVIVTEKPNKKDNELIPPPPPPVPHNATKEQKEKYKKISKEYYKKYKIVDGKPIKIAAPPKPKSPLDIVIEMAKKDATFYYNNETITSDKAIKLLKENKNLNISSSTNNGVSIVHISDKPIKIVNGKVVND</sequence>
<proteinExistence type="predicted"/>
<feature type="region of interest" description="Disordered" evidence="1">
    <location>
        <begin position="613"/>
        <end position="634"/>
    </location>
</feature>
<dbReference type="Proteomes" id="UP001149142">
    <property type="component" value="Unassembled WGS sequence"/>
</dbReference>
<dbReference type="CDD" id="cd07341">
    <property type="entry name" value="M56_BlaR1_MecR1_like"/>
    <property type="match status" value="1"/>
</dbReference>
<dbReference type="Pfam" id="PF05569">
    <property type="entry name" value="Peptidase_M56"/>
    <property type="match status" value="1"/>
</dbReference>
<accession>A0ABT4S0Q5</accession>
<keyword evidence="5" id="KW-1185">Reference proteome</keyword>
<comment type="caution">
    <text evidence="4">The sequence shown here is derived from an EMBL/GenBank/DDBJ whole genome shotgun (WGS) entry which is preliminary data.</text>
</comment>
<dbReference type="InterPro" id="IPR008756">
    <property type="entry name" value="Peptidase_M56"/>
</dbReference>
<feature type="transmembrane region" description="Helical" evidence="2">
    <location>
        <begin position="34"/>
        <end position="55"/>
    </location>
</feature>
<feature type="transmembrane region" description="Helical" evidence="2">
    <location>
        <begin position="132"/>
        <end position="151"/>
    </location>
</feature>
<feature type="transmembrane region" description="Helical" evidence="2">
    <location>
        <begin position="182"/>
        <end position="201"/>
    </location>
</feature>
<feature type="transmembrane region" description="Helical" evidence="2">
    <location>
        <begin position="6"/>
        <end position="22"/>
    </location>
</feature>
<keyword evidence="2" id="KW-0472">Membrane</keyword>
<dbReference type="InterPro" id="IPR052173">
    <property type="entry name" value="Beta-lactam_resp_regulator"/>
</dbReference>